<gene>
    <name evidence="4" type="ORF">TKK_004413</name>
</gene>
<dbReference type="AlphaFoldDB" id="A0ABD2XAJ0"/>
<keyword evidence="1" id="KW-0677">Repeat</keyword>
<dbReference type="SMART" id="SM00248">
    <property type="entry name" value="ANK"/>
    <property type="match status" value="11"/>
</dbReference>
<proteinExistence type="predicted"/>
<sequence length="722" mass="82929">MNKLYLLVIKKSFQVKYSDLLDIFDIDAIQRILFEATQGSIYFIGEGIVKFFVRCSYKHQPEVDEKGRPLFNQTTPLHHAAELWYNWKYNVIHELFKIYDRVDVNYTDTYGVKLFHIACLCGCYNIVKKFLELGQDPDDIVPKQGDSEQNIKYLKSLKGKSPLLIALEQKHKHVVELLLRKGADPNYACEKGLTPLHIVCDVFGHVEGYTFSKMFFEMHETQRSVRVDAQDYLKRSPLHYLVLDGLKKSTMQLLVRNGANPNLMEKDGSIPLHILCMRDAIDDLENRKILVNVQDNLGRTPLHYSLMDGCKKTIVKTLLRRDANPNLTDVDAVTPLHILCMRDDINDLAETFFKICDEQNRQVRINPKDDIQRTPLHYVLYNSDKEMAEILLKRDADPNSADGDGLTPLHWICKRPDNNDDLAEMFFEACDKKKRRVRVNAQTSWGATPLHFALRFSETGTKKMVKLLLENGACPNIADEDGLTPLLIICMRSDSRALAKIFFKICDEKNLPAQVDSQYRLKWTPLHYALIHNDRRMAELLLRRSVDPNLANADGETALHLISRKYELHVFVERFFKICDENEKQVQVNAQDNSLRTPLHVALLDGGKLELIKILLKRGADPTLADVKGSTALHVIGRRENDDGFVDEFFKIGVDEQQLRIQVDIRDNDGQTPLEWAVARLSRHYQAYICGNAMQTRPMVEPEQAPDILPSSKNQFEIQAVI</sequence>
<evidence type="ECO:0000313" key="4">
    <source>
        <dbReference type="EMBL" id="KAL3402456.1"/>
    </source>
</evidence>
<feature type="repeat" description="ANK" evidence="3">
    <location>
        <begin position="371"/>
        <end position="403"/>
    </location>
</feature>
<dbReference type="PANTHER" id="PTHR24198">
    <property type="entry name" value="ANKYRIN REPEAT AND PROTEIN KINASE DOMAIN-CONTAINING PROTEIN"/>
    <property type="match status" value="1"/>
</dbReference>
<feature type="repeat" description="ANK" evidence="3">
    <location>
        <begin position="521"/>
        <end position="553"/>
    </location>
</feature>
<dbReference type="Pfam" id="PF12796">
    <property type="entry name" value="Ank_2"/>
    <property type="match status" value="5"/>
</dbReference>
<feature type="repeat" description="ANK" evidence="3">
    <location>
        <begin position="594"/>
        <end position="627"/>
    </location>
</feature>
<feature type="repeat" description="ANK" evidence="3">
    <location>
        <begin position="158"/>
        <end position="190"/>
    </location>
</feature>
<reference evidence="4 5" key="1">
    <citation type="journal article" date="2024" name="bioRxiv">
        <title>A reference genome for Trichogramma kaykai: A tiny desert-dwelling parasitoid wasp with competing sex-ratio distorters.</title>
        <authorList>
            <person name="Culotta J."/>
            <person name="Lindsey A.R."/>
        </authorList>
    </citation>
    <scope>NUCLEOTIDE SEQUENCE [LARGE SCALE GENOMIC DNA]</scope>
    <source>
        <strain evidence="4 5">KSX58</strain>
    </source>
</reference>
<feature type="repeat" description="ANK" evidence="3">
    <location>
        <begin position="233"/>
        <end position="266"/>
    </location>
</feature>
<dbReference type="SUPFAM" id="SSF48403">
    <property type="entry name" value="Ankyrin repeat"/>
    <property type="match status" value="2"/>
</dbReference>
<evidence type="ECO:0000313" key="5">
    <source>
        <dbReference type="Proteomes" id="UP001627154"/>
    </source>
</evidence>
<dbReference type="InterPro" id="IPR002110">
    <property type="entry name" value="Ankyrin_rpt"/>
</dbReference>
<feature type="repeat" description="ANK" evidence="3">
    <location>
        <begin position="445"/>
        <end position="480"/>
    </location>
</feature>
<dbReference type="PANTHER" id="PTHR24198:SF165">
    <property type="entry name" value="ANKYRIN REPEAT-CONTAINING PROTEIN-RELATED"/>
    <property type="match status" value="1"/>
</dbReference>
<feature type="repeat" description="ANK" evidence="3">
    <location>
        <begin position="297"/>
        <end position="330"/>
    </location>
</feature>
<dbReference type="PROSITE" id="PS50297">
    <property type="entry name" value="ANK_REP_REGION"/>
    <property type="match status" value="6"/>
</dbReference>
<dbReference type="PROSITE" id="PS50088">
    <property type="entry name" value="ANK_REPEAT"/>
    <property type="match status" value="7"/>
</dbReference>
<dbReference type="Proteomes" id="UP001627154">
    <property type="component" value="Unassembled WGS sequence"/>
</dbReference>
<evidence type="ECO:0000256" key="2">
    <source>
        <dbReference type="ARBA" id="ARBA00023043"/>
    </source>
</evidence>
<protein>
    <submittedName>
        <fullName evidence="4">Uncharacterized protein</fullName>
    </submittedName>
</protein>
<organism evidence="4 5">
    <name type="scientific">Trichogramma kaykai</name>
    <dbReference type="NCBI Taxonomy" id="54128"/>
    <lineage>
        <taxon>Eukaryota</taxon>
        <taxon>Metazoa</taxon>
        <taxon>Ecdysozoa</taxon>
        <taxon>Arthropoda</taxon>
        <taxon>Hexapoda</taxon>
        <taxon>Insecta</taxon>
        <taxon>Pterygota</taxon>
        <taxon>Neoptera</taxon>
        <taxon>Endopterygota</taxon>
        <taxon>Hymenoptera</taxon>
        <taxon>Apocrita</taxon>
        <taxon>Proctotrupomorpha</taxon>
        <taxon>Chalcidoidea</taxon>
        <taxon>Trichogrammatidae</taxon>
        <taxon>Trichogramma</taxon>
    </lineage>
</organism>
<keyword evidence="5" id="KW-1185">Reference proteome</keyword>
<keyword evidence="2 3" id="KW-0040">ANK repeat</keyword>
<comment type="caution">
    <text evidence="4">The sequence shown here is derived from an EMBL/GenBank/DDBJ whole genome shotgun (WGS) entry which is preliminary data.</text>
</comment>
<dbReference type="EMBL" id="JBJJXI010000034">
    <property type="protein sequence ID" value="KAL3402456.1"/>
    <property type="molecule type" value="Genomic_DNA"/>
</dbReference>
<accession>A0ABD2XAJ0</accession>
<evidence type="ECO:0000256" key="3">
    <source>
        <dbReference type="PROSITE-ProRule" id="PRU00023"/>
    </source>
</evidence>
<dbReference type="Gene3D" id="1.25.40.20">
    <property type="entry name" value="Ankyrin repeat-containing domain"/>
    <property type="match status" value="6"/>
</dbReference>
<evidence type="ECO:0000256" key="1">
    <source>
        <dbReference type="ARBA" id="ARBA00022737"/>
    </source>
</evidence>
<name>A0ABD2XAJ0_9HYME</name>
<dbReference type="InterPro" id="IPR036770">
    <property type="entry name" value="Ankyrin_rpt-contain_sf"/>
</dbReference>